<dbReference type="FunFam" id="1.25.40.10:FF:000280">
    <property type="entry name" value="Pentatricopeptide repeat-containing protein"/>
    <property type="match status" value="1"/>
</dbReference>
<reference evidence="5" key="1">
    <citation type="journal article" date="2016" name="Nature">
        <title>The genome of the seagrass Zostera marina reveals angiosperm adaptation to the sea.</title>
        <authorList>
            <person name="Olsen J.L."/>
            <person name="Rouze P."/>
            <person name="Verhelst B."/>
            <person name="Lin Y.-C."/>
            <person name="Bayer T."/>
            <person name="Collen J."/>
            <person name="Dattolo E."/>
            <person name="De Paoli E."/>
            <person name="Dittami S."/>
            <person name="Maumus F."/>
            <person name="Michel G."/>
            <person name="Kersting A."/>
            <person name="Lauritano C."/>
            <person name="Lohaus R."/>
            <person name="Toepel M."/>
            <person name="Tonon T."/>
            <person name="Vanneste K."/>
            <person name="Amirebrahimi M."/>
            <person name="Brakel J."/>
            <person name="Bostroem C."/>
            <person name="Chovatia M."/>
            <person name="Grimwood J."/>
            <person name="Jenkins J.W."/>
            <person name="Jueterbock A."/>
            <person name="Mraz A."/>
            <person name="Stam W.T."/>
            <person name="Tice H."/>
            <person name="Bornberg-Bauer E."/>
            <person name="Green P.J."/>
            <person name="Pearson G.A."/>
            <person name="Procaccini G."/>
            <person name="Duarte C.M."/>
            <person name="Schmutz J."/>
            <person name="Reusch T.B.H."/>
            <person name="Van de Peer Y."/>
        </authorList>
    </citation>
    <scope>NUCLEOTIDE SEQUENCE [LARGE SCALE GENOMIC DNA]</scope>
    <source>
        <strain evidence="5">cv. Finnish</strain>
    </source>
</reference>
<sequence>MTALLGYCRTISVLQQLHSRFVLHGLHQNPTILSELIIRYADLQRLDLSQAVFDSISTPNAFLYNSIIGTIADPWRIFGLYKQILSDGSVRQDESVCSSVIKSCCNDLNCSDHGEMAHCHAVKSGLDSYINVSNAIDKFYQAIKLDYPATLASLLRRCVDRRCLFSGRCIHALAVVSDLGGDLLLCTAILTMYSKLGNLETARKVFDKIPKKDSVVWNTLISGYSRDSARPEEALALTVRMAEDGIKIDFFTAIASLSSAANLRSLAIGREIHGRVVRNVCCSSCNTHFVWIDNALIDMYSKCQSIESARKVFDNLANEKTLVSWSSMIKGYHNNKHHFDALLLFDKMIIAGIRPDSVTLINVLPACVHIGALQKVQTIHSYVIKQGFNSATSLVTALLVTYAKCGCIKTAQKIFDEEEIGKKDIVSWNAMINAYSKHGNWPRCSELYNQMKKGSVKLSPDKLTFLGLLTASANSGLVAEGRHCFRQMVEDYGYRPEKEHYATMVDLLGRAGHLSEAMELIESMPLKPDALIWGPLLSACKLHSNTQLAEFAAKRLIDMEPDNAGNFVLLSNVYAAAGNWENVAKMRKSLKSGGMKKNVGYSWLEINGRAHQFCVADATHPRALDIYNLLRIINHQMDDIH</sequence>
<dbReference type="InterPro" id="IPR046848">
    <property type="entry name" value="E_motif"/>
</dbReference>
<dbReference type="PANTHER" id="PTHR47926:SF347">
    <property type="entry name" value="PENTATRICOPEPTIDE REPEAT-CONTAINING PROTEIN"/>
    <property type="match status" value="1"/>
</dbReference>
<evidence type="ECO:0000256" key="3">
    <source>
        <dbReference type="PROSITE-ProRule" id="PRU00708"/>
    </source>
</evidence>
<evidence type="ECO:0008006" key="6">
    <source>
        <dbReference type="Google" id="ProtNLM"/>
    </source>
</evidence>
<feature type="repeat" description="PPR" evidence="3">
    <location>
        <begin position="321"/>
        <end position="355"/>
    </location>
</feature>
<dbReference type="FunFam" id="1.25.40.10:FF:000031">
    <property type="entry name" value="Pentatricopeptide repeat-containing protein mitochondrial"/>
    <property type="match status" value="1"/>
</dbReference>
<comment type="similarity">
    <text evidence="2">Belongs to the PPR family. PCMP-E subfamily.</text>
</comment>
<dbReference type="Pfam" id="PF13041">
    <property type="entry name" value="PPR_2"/>
    <property type="match status" value="1"/>
</dbReference>
<evidence type="ECO:0000256" key="1">
    <source>
        <dbReference type="ARBA" id="ARBA00022737"/>
    </source>
</evidence>
<dbReference type="OrthoDB" id="1853968at2759"/>
<dbReference type="InterPro" id="IPR046960">
    <property type="entry name" value="PPR_At4g14850-like_plant"/>
</dbReference>
<dbReference type="Pfam" id="PF20431">
    <property type="entry name" value="E_motif"/>
    <property type="match status" value="1"/>
</dbReference>
<evidence type="ECO:0000313" key="4">
    <source>
        <dbReference type="EMBL" id="KMZ56060.1"/>
    </source>
</evidence>
<comment type="caution">
    <text evidence="4">The sequence shown here is derived from an EMBL/GenBank/DDBJ whole genome shotgun (WGS) entry which is preliminary data.</text>
</comment>
<dbReference type="EMBL" id="LFYR01002228">
    <property type="protein sequence ID" value="KMZ56060.1"/>
    <property type="molecule type" value="Genomic_DNA"/>
</dbReference>
<organism evidence="4 5">
    <name type="scientific">Zostera marina</name>
    <name type="common">Eelgrass</name>
    <dbReference type="NCBI Taxonomy" id="29655"/>
    <lineage>
        <taxon>Eukaryota</taxon>
        <taxon>Viridiplantae</taxon>
        <taxon>Streptophyta</taxon>
        <taxon>Embryophyta</taxon>
        <taxon>Tracheophyta</taxon>
        <taxon>Spermatophyta</taxon>
        <taxon>Magnoliopsida</taxon>
        <taxon>Liliopsida</taxon>
        <taxon>Zosteraceae</taxon>
        <taxon>Zostera</taxon>
    </lineage>
</organism>
<dbReference type="AlphaFoldDB" id="A0A0K9NJA3"/>
<dbReference type="SUPFAM" id="SSF48452">
    <property type="entry name" value="TPR-like"/>
    <property type="match status" value="1"/>
</dbReference>
<dbReference type="Pfam" id="PF01535">
    <property type="entry name" value="PPR"/>
    <property type="match status" value="5"/>
</dbReference>
<dbReference type="FunFam" id="1.25.40.10:FF:000073">
    <property type="entry name" value="Pentatricopeptide repeat-containing protein chloroplastic"/>
    <property type="match status" value="1"/>
</dbReference>
<dbReference type="InterPro" id="IPR002885">
    <property type="entry name" value="PPR_rpt"/>
</dbReference>
<name>A0A0K9NJA3_ZOSMR</name>
<protein>
    <recommendedName>
        <fullName evidence="6">Pentatricopeptide repeat-containing protein</fullName>
    </recommendedName>
</protein>
<dbReference type="PROSITE" id="PS51375">
    <property type="entry name" value="PPR"/>
    <property type="match status" value="3"/>
</dbReference>
<keyword evidence="5" id="KW-1185">Reference proteome</keyword>
<dbReference type="OMA" id="VSYAKCG"/>
<keyword evidence="1" id="KW-0677">Repeat</keyword>
<dbReference type="Proteomes" id="UP000036987">
    <property type="component" value="Unassembled WGS sequence"/>
</dbReference>
<evidence type="ECO:0000313" key="5">
    <source>
        <dbReference type="Proteomes" id="UP000036987"/>
    </source>
</evidence>
<gene>
    <name evidence="4" type="ORF">ZOSMA_9G01640</name>
</gene>
<dbReference type="Gene3D" id="1.25.40.10">
    <property type="entry name" value="Tetratricopeptide repeat domain"/>
    <property type="match status" value="3"/>
</dbReference>
<accession>A0A0K9NJA3</accession>
<dbReference type="GO" id="GO:0003723">
    <property type="term" value="F:RNA binding"/>
    <property type="evidence" value="ECO:0007669"/>
    <property type="project" value="InterPro"/>
</dbReference>
<feature type="repeat" description="PPR" evidence="3">
    <location>
        <begin position="424"/>
        <end position="458"/>
    </location>
</feature>
<proteinExistence type="inferred from homology"/>
<dbReference type="NCBIfam" id="TIGR00756">
    <property type="entry name" value="PPR"/>
    <property type="match status" value="2"/>
</dbReference>
<evidence type="ECO:0000256" key="2">
    <source>
        <dbReference type="ARBA" id="ARBA00061659"/>
    </source>
</evidence>
<dbReference type="InterPro" id="IPR011990">
    <property type="entry name" value="TPR-like_helical_dom_sf"/>
</dbReference>
<dbReference type="PANTHER" id="PTHR47926">
    <property type="entry name" value="PENTATRICOPEPTIDE REPEAT-CONTAINING PROTEIN"/>
    <property type="match status" value="1"/>
</dbReference>
<dbReference type="GO" id="GO:0009451">
    <property type="term" value="P:RNA modification"/>
    <property type="evidence" value="ECO:0000318"/>
    <property type="project" value="GO_Central"/>
</dbReference>
<feature type="repeat" description="PPR" evidence="3">
    <location>
        <begin position="213"/>
        <end position="248"/>
    </location>
</feature>